<proteinExistence type="predicted"/>
<dbReference type="Gramene" id="OPUNC10G03590.1">
    <property type="protein sequence ID" value="OPUNC10G03590.1"/>
    <property type="gene ID" value="OPUNC10G03590"/>
</dbReference>
<evidence type="ECO:0000313" key="1">
    <source>
        <dbReference type="EnsemblPlants" id="OPUNC10G03590.1"/>
    </source>
</evidence>
<protein>
    <submittedName>
        <fullName evidence="1">Uncharacterized protein</fullName>
    </submittedName>
</protein>
<dbReference type="AlphaFoldDB" id="A0A0E0M607"/>
<sequence>MSCTGATFAHRIPYGWPQRIGLIDRVSRLYDMNENVFAFFSCMLDDGWLRLCNIELISIPRRDILA</sequence>
<name>A0A0E0M607_ORYPU</name>
<accession>A0A0E0M607</accession>
<evidence type="ECO:0000313" key="2">
    <source>
        <dbReference type="Proteomes" id="UP000026962"/>
    </source>
</evidence>
<dbReference type="EnsemblPlants" id="OPUNC10G03590.1">
    <property type="protein sequence ID" value="OPUNC10G03590.1"/>
    <property type="gene ID" value="OPUNC10G03590"/>
</dbReference>
<keyword evidence="2" id="KW-1185">Reference proteome</keyword>
<dbReference type="HOGENOM" id="CLU_2835606_0_0_1"/>
<organism evidence="1">
    <name type="scientific">Oryza punctata</name>
    <name type="common">Red rice</name>
    <dbReference type="NCBI Taxonomy" id="4537"/>
    <lineage>
        <taxon>Eukaryota</taxon>
        <taxon>Viridiplantae</taxon>
        <taxon>Streptophyta</taxon>
        <taxon>Embryophyta</taxon>
        <taxon>Tracheophyta</taxon>
        <taxon>Spermatophyta</taxon>
        <taxon>Magnoliopsida</taxon>
        <taxon>Liliopsida</taxon>
        <taxon>Poales</taxon>
        <taxon>Poaceae</taxon>
        <taxon>BOP clade</taxon>
        <taxon>Oryzoideae</taxon>
        <taxon>Oryzeae</taxon>
        <taxon>Oryzinae</taxon>
        <taxon>Oryza</taxon>
    </lineage>
</organism>
<dbReference type="Proteomes" id="UP000026962">
    <property type="component" value="Chromosome 10"/>
</dbReference>
<reference evidence="1" key="2">
    <citation type="submission" date="2018-05" db="EMBL/GenBank/DDBJ databases">
        <title>OpunRS2 (Oryza punctata Reference Sequence Version 2).</title>
        <authorList>
            <person name="Zhang J."/>
            <person name="Kudrna D."/>
            <person name="Lee S."/>
            <person name="Talag J."/>
            <person name="Welchert J."/>
            <person name="Wing R.A."/>
        </authorList>
    </citation>
    <scope>NUCLEOTIDE SEQUENCE [LARGE SCALE GENOMIC DNA]</scope>
</reference>
<reference evidence="1" key="1">
    <citation type="submission" date="2015-04" db="UniProtKB">
        <authorList>
            <consortium name="EnsemblPlants"/>
        </authorList>
    </citation>
    <scope>IDENTIFICATION</scope>
</reference>